<dbReference type="Gene3D" id="3.40.50.300">
    <property type="entry name" value="P-loop containing nucleotide triphosphate hydrolases"/>
    <property type="match status" value="1"/>
</dbReference>
<dbReference type="PANTHER" id="PTHR42781:SF8">
    <property type="entry name" value="BICARBONATE TRANSPORT ATP-BINDING PROTEIN CMPC"/>
    <property type="match status" value="1"/>
</dbReference>
<feature type="region of interest" description="Disordered" evidence="4">
    <location>
        <begin position="1"/>
        <end position="26"/>
    </location>
</feature>
<name>A0ABV8XYV7_9MICC</name>
<evidence type="ECO:0000313" key="7">
    <source>
        <dbReference type="Proteomes" id="UP001595965"/>
    </source>
</evidence>
<dbReference type="PROSITE" id="PS50893">
    <property type="entry name" value="ABC_TRANSPORTER_2"/>
    <property type="match status" value="1"/>
</dbReference>
<dbReference type="Proteomes" id="UP001595965">
    <property type="component" value="Unassembled WGS sequence"/>
</dbReference>
<organism evidence="6 7">
    <name type="scientific">Citricoccus alkalitolerans</name>
    <dbReference type="NCBI Taxonomy" id="246603"/>
    <lineage>
        <taxon>Bacteria</taxon>
        <taxon>Bacillati</taxon>
        <taxon>Actinomycetota</taxon>
        <taxon>Actinomycetes</taxon>
        <taxon>Micrococcales</taxon>
        <taxon>Micrococcaceae</taxon>
        <taxon>Citricoccus</taxon>
    </lineage>
</organism>
<evidence type="ECO:0000256" key="1">
    <source>
        <dbReference type="ARBA" id="ARBA00022448"/>
    </source>
</evidence>
<proteinExistence type="predicted"/>
<dbReference type="PANTHER" id="PTHR42781">
    <property type="entry name" value="SPERMIDINE/PUTRESCINE IMPORT ATP-BINDING PROTEIN POTA"/>
    <property type="match status" value="1"/>
</dbReference>
<feature type="compositionally biased region" description="Low complexity" evidence="4">
    <location>
        <begin position="12"/>
        <end position="26"/>
    </location>
</feature>
<keyword evidence="2" id="KW-0547">Nucleotide-binding</keyword>
<dbReference type="SMART" id="SM00382">
    <property type="entry name" value="AAA"/>
    <property type="match status" value="1"/>
</dbReference>
<gene>
    <name evidence="6" type="ORF">ACFO0K_07310</name>
</gene>
<comment type="caution">
    <text evidence="6">The sequence shown here is derived from an EMBL/GenBank/DDBJ whole genome shotgun (WGS) entry which is preliminary data.</text>
</comment>
<dbReference type="InterPro" id="IPR050093">
    <property type="entry name" value="ABC_SmlMolc_Importer"/>
</dbReference>
<dbReference type="GO" id="GO:0005524">
    <property type="term" value="F:ATP binding"/>
    <property type="evidence" value="ECO:0007669"/>
    <property type="project" value="UniProtKB-KW"/>
</dbReference>
<accession>A0ABV8XYV7</accession>
<feature type="domain" description="ABC transporter" evidence="5">
    <location>
        <begin position="32"/>
        <end position="260"/>
    </location>
</feature>
<reference evidence="7" key="1">
    <citation type="journal article" date="2019" name="Int. J. Syst. Evol. Microbiol.">
        <title>The Global Catalogue of Microorganisms (GCM) 10K type strain sequencing project: providing services to taxonomists for standard genome sequencing and annotation.</title>
        <authorList>
            <consortium name="The Broad Institute Genomics Platform"/>
            <consortium name="The Broad Institute Genome Sequencing Center for Infectious Disease"/>
            <person name="Wu L."/>
            <person name="Ma J."/>
        </authorList>
    </citation>
    <scope>NUCLEOTIDE SEQUENCE [LARGE SCALE GENOMIC DNA]</scope>
    <source>
        <strain evidence="7">CGMCC 1.12125</strain>
    </source>
</reference>
<protein>
    <submittedName>
        <fullName evidence="6">ABC transporter ATP-binding protein</fullName>
    </submittedName>
</protein>
<dbReference type="CDD" id="cd03293">
    <property type="entry name" value="ABC_NrtD_SsuB_transporters"/>
    <property type="match status" value="1"/>
</dbReference>
<dbReference type="InterPro" id="IPR003439">
    <property type="entry name" value="ABC_transporter-like_ATP-bd"/>
</dbReference>
<dbReference type="InterPro" id="IPR003593">
    <property type="entry name" value="AAA+_ATPase"/>
</dbReference>
<sequence length="281" mass="30240">MTTTLTVQSSTAASGGPSPEPASEGGAWRGAIEISDLGKSYDHQRYAMRGVDLKVAPGELIAIVGASGCGKSTVLRMVAGFEDITEGSIHVDEVPVTAPSPEHAVVFQDYGLFPWLTVAENVAFGLKQRRLPRTEIRQRTAEYLDLVGLGRMGSSYPHQLSGGMQQRVAIARVLANRPRVLLMDEPFGALDALTREQLQNELVGIRQRVGTTILFITHSIQEAVYLADRVVVMAGGLAHGSPGHIRDIVPIRLGPERDVTGAAFNQLERDISALVHETTVA</sequence>
<feature type="compositionally biased region" description="Polar residues" evidence="4">
    <location>
        <begin position="1"/>
        <end position="11"/>
    </location>
</feature>
<dbReference type="Pfam" id="PF00005">
    <property type="entry name" value="ABC_tran"/>
    <property type="match status" value="1"/>
</dbReference>
<evidence type="ECO:0000313" key="6">
    <source>
        <dbReference type="EMBL" id="MFC4429485.1"/>
    </source>
</evidence>
<evidence type="ECO:0000256" key="2">
    <source>
        <dbReference type="ARBA" id="ARBA00022741"/>
    </source>
</evidence>
<keyword evidence="7" id="KW-1185">Reference proteome</keyword>
<dbReference type="InterPro" id="IPR017871">
    <property type="entry name" value="ABC_transporter-like_CS"/>
</dbReference>
<keyword evidence="1" id="KW-0813">Transport</keyword>
<evidence type="ECO:0000256" key="3">
    <source>
        <dbReference type="ARBA" id="ARBA00022840"/>
    </source>
</evidence>
<keyword evidence="3 6" id="KW-0067">ATP-binding</keyword>
<dbReference type="RefSeq" id="WP_344228311.1">
    <property type="nucleotide sequence ID" value="NZ_BAAALH010000002.1"/>
</dbReference>
<evidence type="ECO:0000256" key="4">
    <source>
        <dbReference type="SAM" id="MobiDB-lite"/>
    </source>
</evidence>
<dbReference type="InterPro" id="IPR027417">
    <property type="entry name" value="P-loop_NTPase"/>
</dbReference>
<dbReference type="EMBL" id="JBHSEN010000001">
    <property type="protein sequence ID" value="MFC4429485.1"/>
    <property type="molecule type" value="Genomic_DNA"/>
</dbReference>
<dbReference type="SUPFAM" id="SSF52540">
    <property type="entry name" value="P-loop containing nucleoside triphosphate hydrolases"/>
    <property type="match status" value="1"/>
</dbReference>
<dbReference type="PROSITE" id="PS00211">
    <property type="entry name" value="ABC_TRANSPORTER_1"/>
    <property type="match status" value="1"/>
</dbReference>
<evidence type="ECO:0000259" key="5">
    <source>
        <dbReference type="PROSITE" id="PS50893"/>
    </source>
</evidence>